<accession>A0A9Q0YAD6</accession>
<dbReference type="OrthoDB" id="8718740at2759"/>
<dbReference type="SUPFAM" id="SSF48726">
    <property type="entry name" value="Immunoglobulin"/>
    <property type="match status" value="1"/>
</dbReference>
<gene>
    <name evidence="1" type="ORF">HOLleu_42462</name>
</gene>
<evidence type="ECO:0008006" key="3">
    <source>
        <dbReference type="Google" id="ProtNLM"/>
    </source>
</evidence>
<dbReference type="Gene3D" id="2.60.40.10">
    <property type="entry name" value="Immunoglobulins"/>
    <property type="match status" value="1"/>
</dbReference>
<evidence type="ECO:0000313" key="2">
    <source>
        <dbReference type="Proteomes" id="UP001152320"/>
    </source>
</evidence>
<evidence type="ECO:0000313" key="1">
    <source>
        <dbReference type="EMBL" id="KAJ8019147.1"/>
    </source>
</evidence>
<keyword evidence="2" id="KW-1185">Reference proteome</keyword>
<organism evidence="1 2">
    <name type="scientific">Holothuria leucospilota</name>
    <name type="common">Black long sea cucumber</name>
    <name type="synonym">Mertensiothuria leucospilota</name>
    <dbReference type="NCBI Taxonomy" id="206669"/>
    <lineage>
        <taxon>Eukaryota</taxon>
        <taxon>Metazoa</taxon>
        <taxon>Echinodermata</taxon>
        <taxon>Eleutherozoa</taxon>
        <taxon>Echinozoa</taxon>
        <taxon>Holothuroidea</taxon>
        <taxon>Aspidochirotacea</taxon>
        <taxon>Aspidochirotida</taxon>
        <taxon>Holothuriidae</taxon>
        <taxon>Holothuria</taxon>
    </lineage>
</organism>
<comment type="caution">
    <text evidence="1">The sequence shown here is derived from an EMBL/GenBank/DDBJ whole genome shotgun (WGS) entry which is preliminary data.</text>
</comment>
<name>A0A9Q0YAD6_HOLLE</name>
<dbReference type="EMBL" id="JAIZAY010000076">
    <property type="protein sequence ID" value="KAJ8019147.1"/>
    <property type="molecule type" value="Genomic_DNA"/>
</dbReference>
<dbReference type="InterPro" id="IPR036179">
    <property type="entry name" value="Ig-like_dom_sf"/>
</dbReference>
<protein>
    <recommendedName>
        <fullName evidence="3">Ig-like domain-containing protein</fullName>
    </recommendedName>
</protein>
<proteinExistence type="predicted"/>
<dbReference type="AlphaFoldDB" id="A0A9Q0YAD6"/>
<sequence length="191" mass="21090">MQCTVRRARPNVTLSFIARSVDGDRIITNDTMTMPEGLGYTTVVTTSNVFLYSPLLVLLVCTASSSPGLLKHNYSTVLVENSNKDISHVKAESIYIKRDTTLKLSCSNQNIGYFVWKKSNPPNYEEHEILLHSVFIGGEFTQILADDVVLGDNSSLVIYSSKVKHEGKYMCISGDGRTNGVAVYNVTMIGK</sequence>
<dbReference type="Proteomes" id="UP001152320">
    <property type="component" value="Unassembled WGS sequence"/>
</dbReference>
<reference evidence="1" key="1">
    <citation type="submission" date="2021-10" db="EMBL/GenBank/DDBJ databases">
        <title>Tropical sea cucumber genome reveals ecological adaptation and Cuvierian tubules defense mechanism.</title>
        <authorList>
            <person name="Chen T."/>
        </authorList>
    </citation>
    <scope>NUCLEOTIDE SEQUENCE</scope>
    <source>
        <strain evidence="1">Nanhai2018</strain>
        <tissue evidence="1">Muscle</tissue>
    </source>
</reference>
<dbReference type="InterPro" id="IPR013783">
    <property type="entry name" value="Ig-like_fold"/>
</dbReference>